<keyword evidence="2" id="KW-1185">Reference proteome</keyword>
<proteinExistence type="predicted"/>
<evidence type="ECO:0000313" key="1">
    <source>
        <dbReference type="EMBL" id="KAF2262018.1"/>
    </source>
</evidence>
<dbReference type="SUPFAM" id="SSF52266">
    <property type="entry name" value="SGNH hydrolase"/>
    <property type="match status" value="1"/>
</dbReference>
<protein>
    <recommendedName>
        <fullName evidence="3">SGNH hydrolase-type esterase domain-containing protein</fullName>
    </recommendedName>
</protein>
<reference evidence="2" key="1">
    <citation type="journal article" date="2020" name="Stud. Mycol.">
        <title>101 Dothideomycetes genomes: A test case for predicting lifestyles and emergence of pathogens.</title>
        <authorList>
            <person name="Haridas S."/>
            <person name="Albert R."/>
            <person name="Binder M."/>
            <person name="Bloem J."/>
            <person name="LaButti K."/>
            <person name="Salamov A."/>
            <person name="Andreopoulos B."/>
            <person name="Baker S."/>
            <person name="Barry K."/>
            <person name="Bills G."/>
            <person name="Bluhm B."/>
            <person name="Cannon C."/>
            <person name="Castanera R."/>
            <person name="Culley D."/>
            <person name="Daum C."/>
            <person name="Ezra D."/>
            <person name="Gonzalez J."/>
            <person name="Henrissat B."/>
            <person name="Kuo A."/>
            <person name="Liang C."/>
            <person name="Lipzen A."/>
            <person name="Lutzoni F."/>
            <person name="Magnuson J."/>
            <person name="Mondo S."/>
            <person name="Nolan M."/>
            <person name="Ohm R."/>
            <person name="Pangilinan J."/>
            <person name="Park H.-J."/>
            <person name="Ramirez L."/>
            <person name="Alfaro M."/>
            <person name="Sun H."/>
            <person name="Tritt A."/>
            <person name="Yoshinaga Y."/>
            <person name="Zwiers L.-H."/>
            <person name="Turgeon B."/>
            <person name="Goodwin S."/>
            <person name="Spatafora J."/>
            <person name="Crous P."/>
            <person name="Grigoriev I."/>
        </authorList>
    </citation>
    <scope>NUCLEOTIDE SEQUENCE [LARGE SCALE GENOMIC DNA]</scope>
    <source>
        <strain evidence="2">CBS 304.66</strain>
    </source>
</reference>
<dbReference type="AlphaFoldDB" id="A0A9P4N1Y9"/>
<dbReference type="OrthoDB" id="505607at2759"/>
<evidence type="ECO:0008006" key="3">
    <source>
        <dbReference type="Google" id="ProtNLM"/>
    </source>
</evidence>
<comment type="caution">
    <text evidence="1">The sequence shown here is derived from an EMBL/GenBank/DDBJ whole genome shotgun (WGS) entry which is preliminary data.</text>
</comment>
<organism evidence="1 2">
    <name type="scientific">Lojkania enalia</name>
    <dbReference type="NCBI Taxonomy" id="147567"/>
    <lineage>
        <taxon>Eukaryota</taxon>
        <taxon>Fungi</taxon>
        <taxon>Dikarya</taxon>
        <taxon>Ascomycota</taxon>
        <taxon>Pezizomycotina</taxon>
        <taxon>Dothideomycetes</taxon>
        <taxon>Pleosporomycetidae</taxon>
        <taxon>Pleosporales</taxon>
        <taxon>Pleosporales incertae sedis</taxon>
        <taxon>Lojkania</taxon>
    </lineage>
</organism>
<dbReference type="InterPro" id="IPR036514">
    <property type="entry name" value="SGNH_hydro_sf"/>
</dbReference>
<name>A0A9P4N1Y9_9PLEO</name>
<accession>A0A9P4N1Y9</accession>
<dbReference type="Proteomes" id="UP000800093">
    <property type="component" value="Unassembled WGS sequence"/>
</dbReference>
<evidence type="ECO:0000313" key="2">
    <source>
        <dbReference type="Proteomes" id="UP000800093"/>
    </source>
</evidence>
<dbReference type="EMBL" id="ML986645">
    <property type="protein sequence ID" value="KAF2262018.1"/>
    <property type="molecule type" value="Genomic_DNA"/>
</dbReference>
<gene>
    <name evidence="1" type="ORF">CC78DRAFT_535081</name>
</gene>
<sequence>MALHLPSTSSLSLPNPAFRSKLNVTAKFKQRSYNTYHTVHLPELNTRLGLNLNLVLSKPSTEDPFTCPPDLTNISKIQVLYLGNSMLERLKTTGKNTRLGILEAAWNAGCGGDKNENVLFRLADGMYDILEHQSSDGNGSGNLDLKVWLLASGTNNLRPKAPFRDSDVASWRLLVEACLRIAPRSKVIACDMFYRNDVPDRIVDESNDMLKEVVGDVNRELVGKGDEERIVWVDGRHRIGKDALVDHVHLDERGYAIWDELLYNIVERELERVEGDESGGGLLECSSGP</sequence>
<dbReference type="Gene3D" id="3.40.50.1110">
    <property type="entry name" value="SGNH hydrolase"/>
    <property type="match status" value="1"/>
</dbReference>